<feature type="transmembrane region" description="Helical" evidence="2">
    <location>
        <begin position="350"/>
        <end position="376"/>
    </location>
</feature>
<evidence type="ECO:0000313" key="4">
    <source>
        <dbReference type="EMBL" id="MCO6026133.1"/>
    </source>
</evidence>
<gene>
    <name evidence="4" type="ORF">NG821_09825</name>
</gene>
<dbReference type="InterPro" id="IPR011624">
    <property type="entry name" value="Metal-dep_PHydrolase_7TM_extra"/>
</dbReference>
<feature type="region of interest" description="Disordered" evidence="1">
    <location>
        <begin position="680"/>
        <end position="715"/>
    </location>
</feature>
<evidence type="ECO:0000256" key="1">
    <source>
        <dbReference type="SAM" id="MobiDB-lite"/>
    </source>
</evidence>
<dbReference type="Gene3D" id="1.10.3210.10">
    <property type="entry name" value="Hypothetical protein af1432"/>
    <property type="match status" value="1"/>
</dbReference>
<feature type="transmembrane region" description="Helical" evidence="2">
    <location>
        <begin position="296"/>
        <end position="314"/>
    </location>
</feature>
<feature type="transmembrane region" description="Helical" evidence="2">
    <location>
        <begin position="261"/>
        <end position="284"/>
    </location>
</feature>
<dbReference type="CDD" id="cd00077">
    <property type="entry name" value="HDc"/>
    <property type="match status" value="1"/>
</dbReference>
<dbReference type="EMBL" id="JAMXLY010000040">
    <property type="protein sequence ID" value="MCO6026133.1"/>
    <property type="molecule type" value="Genomic_DNA"/>
</dbReference>
<dbReference type="Pfam" id="PF07698">
    <property type="entry name" value="7TM-7TMR_HD"/>
    <property type="match status" value="1"/>
</dbReference>
<feature type="transmembrane region" description="Helical" evidence="2">
    <location>
        <begin position="15"/>
        <end position="33"/>
    </location>
</feature>
<feature type="transmembrane region" description="Helical" evidence="2">
    <location>
        <begin position="421"/>
        <end position="442"/>
    </location>
</feature>
<name>A0ABT1C0W2_9BACT</name>
<evidence type="ECO:0000256" key="2">
    <source>
        <dbReference type="SAM" id="Phobius"/>
    </source>
</evidence>
<comment type="caution">
    <text evidence="4">The sequence shown here is derived from an EMBL/GenBank/DDBJ whole genome shotgun (WGS) entry which is preliminary data.</text>
</comment>
<feature type="compositionally biased region" description="Basic and acidic residues" evidence="1">
    <location>
        <begin position="680"/>
        <end position="697"/>
    </location>
</feature>
<keyword evidence="2" id="KW-1133">Transmembrane helix</keyword>
<accession>A0ABT1C0W2</accession>
<dbReference type="SMART" id="SM00471">
    <property type="entry name" value="HDc"/>
    <property type="match status" value="1"/>
</dbReference>
<keyword evidence="2" id="KW-0812">Transmembrane</keyword>
<dbReference type="PANTHER" id="PTHR36442:SF1">
    <property type="entry name" value="CYCLIC-DI-AMP PHOSPHODIESTERASE PGPH"/>
    <property type="match status" value="1"/>
</dbReference>
<dbReference type="NCBIfam" id="TIGR00277">
    <property type="entry name" value="HDIG"/>
    <property type="match status" value="1"/>
</dbReference>
<dbReference type="InterPro" id="IPR006674">
    <property type="entry name" value="HD_domain"/>
</dbReference>
<evidence type="ECO:0000259" key="3">
    <source>
        <dbReference type="PROSITE" id="PS51831"/>
    </source>
</evidence>
<dbReference type="Pfam" id="PF07697">
    <property type="entry name" value="7TMR-HDED"/>
    <property type="match status" value="1"/>
</dbReference>
<evidence type="ECO:0000313" key="5">
    <source>
        <dbReference type="Proteomes" id="UP001204015"/>
    </source>
</evidence>
<dbReference type="Pfam" id="PF01966">
    <property type="entry name" value="HD"/>
    <property type="match status" value="1"/>
</dbReference>
<proteinExistence type="predicted"/>
<dbReference type="InterPro" id="IPR052722">
    <property type="entry name" value="PgpH_phosphodiesterase"/>
</dbReference>
<organism evidence="4 5">
    <name type="scientific">Segatella cerevisiae</name>
    <dbReference type="NCBI Taxonomy" id="2053716"/>
    <lineage>
        <taxon>Bacteria</taxon>
        <taxon>Pseudomonadati</taxon>
        <taxon>Bacteroidota</taxon>
        <taxon>Bacteroidia</taxon>
        <taxon>Bacteroidales</taxon>
        <taxon>Prevotellaceae</taxon>
        <taxon>Segatella</taxon>
    </lineage>
</organism>
<dbReference type="SUPFAM" id="SSF109604">
    <property type="entry name" value="HD-domain/PDEase-like"/>
    <property type="match status" value="1"/>
</dbReference>
<feature type="transmembrane region" description="Helical" evidence="2">
    <location>
        <begin position="388"/>
        <end position="409"/>
    </location>
</feature>
<reference evidence="4 5" key="1">
    <citation type="submission" date="2022-06" db="EMBL/GenBank/DDBJ databases">
        <title>A taxonomic note on the genus Prevotella: Description of four novel genera and emended description of the genera Hallella and Xylanibacter.</title>
        <authorList>
            <person name="Hitch T.C.A."/>
        </authorList>
    </citation>
    <scope>NUCLEOTIDE SEQUENCE [LARGE SCALE GENOMIC DNA]</scope>
    <source>
        <strain evidence="4 5">DSM 100619</strain>
    </source>
</reference>
<dbReference type="Proteomes" id="UP001204015">
    <property type="component" value="Unassembled WGS sequence"/>
</dbReference>
<keyword evidence="5" id="KW-1185">Reference proteome</keyword>
<feature type="domain" description="HD" evidence="3">
    <location>
        <begin position="475"/>
        <end position="563"/>
    </location>
</feature>
<dbReference type="InterPro" id="IPR011621">
    <property type="entry name" value="Metal-dep_PHydrolase_7TM_intra"/>
</dbReference>
<keyword evidence="2" id="KW-0472">Membrane</keyword>
<dbReference type="PROSITE" id="PS51831">
    <property type="entry name" value="HD"/>
    <property type="match status" value="1"/>
</dbReference>
<feature type="transmembrane region" description="Helical" evidence="2">
    <location>
        <begin position="320"/>
        <end position="338"/>
    </location>
</feature>
<dbReference type="PANTHER" id="PTHR36442">
    <property type="entry name" value="CYCLIC-DI-AMP PHOSPHODIESTERASE PGPH"/>
    <property type="match status" value="1"/>
</dbReference>
<dbReference type="InterPro" id="IPR006675">
    <property type="entry name" value="HDIG_dom"/>
</dbReference>
<sequence length="715" mass="81778">MKLFKKQDEHPWRDFFEWAGFISVTAIIIVWFMPRNEGRRFNYDIGKPWMYGSFIARFDFPVYKTDEIVKKEKDSLMRKYQPYYRYHKETETANISRFYHDFKNGIPGLPKDYVNLIAGRLHQLYQSGIISTPEYNTIDKDTTSRIRVINGKVARSTQVNGIYSTIAAYEQVFMDEKLNKERAVLQHCNINDYIEPNLIYDKVRSQTERAELLDGIPLASGMVLSGQKIIDRGEIIDDYDYRVLNSYEKEMKRRSATRAELTATTVGQLIFVTILLILFTSYLISYRKYYFEKTRNIMMLYSLIIIFPILTSLMIEHNVFSVYIIPFALVPIFVRSFMDSRTAFVTHATMVLICAAAVKYQYEFIIVQLTAGIVAIYSLRELSSRLQFIKTALSVTIASAIVYFAMDLLQSNHIVKADRSMYTYFFVNGVFLLLANPLMYLIEKTFGFVSDVTLVELSNTNKGVLRRLSEVAPGTFQHTITVGNLAAEIANKIGADSLLVRTGALYHDIGKMNNPVFFTENQAGVNPHNKMSCKESARIIISHVTGGIKLADQIGLPNELKAFIVTHHGRGLTKYFYVKYKNEHPDEDVNPDDFRYPGPNPSTREQAILMMTDMVEAASRSLPEHTEKSISELVNKLIDGQIAEGFFKECPITFRDIAQAKVVLTERLMSIYHTRISYPELKKRNPSHPDSDAEKSVGQKSGVDPQHLGPVKSST</sequence>
<protein>
    <submittedName>
        <fullName evidence="4">HDIG domain-containing protein</fullName>
    </submittedName>
</protein>
<dbReference type="RefSeq" id="WP_252761490.1">
    <property type="nucleotide sequence ID" value="NZ_JAMXLY010000040.1"/>
</dbReference>
<dbReference type="InterPro" id="IPR003607">
    <property type="entry name" value="HD/PDEase_dom"/>
</dbReference>